<dbReference type="AlphaFoldDB" id="A0A6N8G089"/>
<reference evidence="1 2" key="1">
    <citation type="journal article" date="2019" name="Front. Microbiol.">
        <title>Genomic Features for Desiccation Tolerance and Sugar Biosynthesis in the Extremophile Gloeocapsopsis sp. UTEX B3054.</title>
        <authorList>
            <person name="Urrejola C."/>
            <person name="Alcorta J."/>
            <person name="Salas L."/>
            <person name="Vasquez M."/>
            <person name="Polz M.F."/>
            <person name="Vicuna R."/>
            <person name="Diez B."/>
        </authorList>
    </citation>
    <scope>NUCLEOTIDE SEQUENCE [LARGE SCALE GENOMIC DNA]</scope>
    <source>
        <strain evidence="1 2">1H9</strain>
    </source>
</reference>
<protein>
    <submittedName>
        <fullName evidence="1">Uncharacterized protein</fullName>
    </submittedName>
</protein>
<keyword evidence="2" id="KW-1185">Reference proteome</keyword>
<gene>
    <name evidence="1" type="ORF">BWI75_19285</name>
</gene>
<accession>A0A6N8G089</accession>
<evidence type="ECO:0000313" key="2">
    <source>
        <dbReference type="Proteomes" id="UP000441797"/>
    </source>
</evidence>
<comment type="caution">
    <text evidence="1">The sequence shown here is derived from an EMBL/GenBank/DDBJ whole genome shotgun (WGS) entry which is preliminary data.</text>
</comment>
<sequence length="69" mass="8006">MSNSQALELISAANFYATNMLERKLYPPRGQRRRVAQIFQFIYDIDASDAEMQKLATQSYSNSQMDRPQ</sequence>
<name>A0A6N8G089_9CHRO</name>
<dbReference type="OrthoDB" id="582978at2"/>
<dbReference type="EMBL" id="NAPY01000038">
    <property type="protein sequence ID" value="MUL38414.1"/>
    <property type="molecule type" value="Genomic_DNA"/>
</dbReference>
<organism evidence="1 2">
    <name type="scientific">Gloeocapsopsis dulcis AAB1 = 1H9</name>
    <dbReference type="NCBI Taxonomy" id="1433147"/>
    <lineage>
        <taxon>Bacteria</taxon>
        <taxon>Bacillati</taxon>
        <taxon>Cyanobacteriota</taxon>
        <taxon>Cyanophyceae</taxon>
        <taxon>Oscillatoriophycideae</taxon>
        <taxon>Chroococcales</taxon>
        <taxon>Chroococcaceae</taxon>
        <taxon>Gloeocapsopsis</taxon>
        <taxon>Gloeocapsopsis dulcis</taxon>
    </lineage>
</organism>
<dbReference type="Proteomes" id="UP000441797">
    <property type="component" value="Unassembled WGS sequence"/>
</dbReference>
<proteinExistence type="predicted"/>
<dbReference type="RefSeq" id="WP_129590085.1">
    <property type="nucleotide sequence ID" value="NZ_CAWNSU010000019.1"/>
</dbReference>
<evidence type="ECO:0000313" key="1">
    <source>
        <dbReference type="EMBL" id="MUL38414.1"/>
    </source>
</evidence>